<comment type="caution">
    <text evidence="3">The sequence shown here is derived from an EMBL/GenBank/DDBJ whole genome shotgun (WGS) entry which is preliminary data.</text>
</comment>
<protein>
    <submittedName>
        <fullName evidence="3">Uncharacterized protein</fullName>
    </submittedName>
</protein>
<feature type="compositionally biased region" description="Polar residues" evidence="1">
    <location>
        <begin position="1"/>
        <end position="11"/>
    </location>
</feature>
<keyword evidence="4" id="KW-1185">Reference proteome</keyword>
<dbReference type="RefSeq" id="WP_128220208.1">
    <property type="nucleotide sequence ID" value="NZ_CP034929.1"/>
</dbReference>
<evidence type="ECO:0000313" key="3">
    <source>
        <dbReference type="EMBL" id="MFC6152150.1"/>
    </source>
</evidence>
<sequence length="187" mass="19950">MNQESSSSSTVADLEATADRDDDSRNGRGLRLWRTVALGFFAAVTVLACALSLWPEAEPVAPLAAGEVQLAHEAFVRAGTESELRVEVPGDADTDGWVQVFLPRDLVDVIGPTAVRPRPVAEHASADGWALTFPAGTAATVSGRVPVDRNAGRVRETVSAWVWSRIPDALPERAPDASLETTVWVLP</sequence>
<evidence type="ECO:0000256" key="1">
    <source>
        <dbReference type="SAM" id="MobiDB-lite"/>
    </source>
</evidence>
<proteinExistence type="predicted"/>
<dbReference type="Proteomes" id="UP001596098">
    <property type="component" value="Unassembled WGS sequence"/>
</dbReference>
<accession>A0ABW1QW77</accession>
<keyword evidence="2" id="KW-1133">Transmembrane helix</keyword>
<feature type="transmembrane region" description="Helical" evidence="2">
    <location>
        <begin position="32"/>
        <end position="54"/>
    </location>
</feature>
<dbReference type="EMBL" id="JBHSQI010000001">
    <property type="protein sequence ID" value="MFC6152150.1"/>
    <property type="molecule type" value="Genomic_DNA"/>
</dbReference>
<keyword evidence="2" id="KW-0812">Transmembrane</keyword>
<reference evidence="4" key="1">
    <citation type="journal article" date="2019" name="Int. J. Syst. Evol. Microbiol.">
        <title>The Global Catalogue of Microorganisms (GCM) 10K type strain sequencing project: providing services to taxonomists for standard genome sequencing and annotation.</title>
        <authorList>
            <consortium name="The Broad Institute Genomics Platform"/>
            <consortium name="The Broad Institute Genome Sequencing Center for Infectious Disease"/>
            <person name="Wu L."/>
            <person name="Ma J."/>
        </authorList>
    </citation>
    <scope>NUCLEOTIDE SEQUENCE [LARGE SCALE GENOMIC DNA]</scope>
    <source>
        <strain evidence="4">DFY28</strain>
    </source>
</reference>
<keyword evidence="2" id="KW-0472">Membrane</keyword>
<gene>
    <name evidence="3" type="ORF">ACFPWU_00510</name>
</gene>
<evidence type="ECO:0000313" key="4">
    <source>
        <dbReference type="Proteomes" id="UP001596098"/>
    </source>
</evidence>
<feature type="region of interest" description="Disordered" evidence="1">
    <location>
        <begin position="1"/>
        <end position="25"/>
    </location>
</feature>
<organism evidence="3 4">
    <name type="scientific">Nocardioides yefusunii</name>
    <dbReference type="NCBI Taxonomy" id="2500546"/>
    <lineage>
        <taxon>Bacteria</taxon>
        <taxon>Bacillati</taxon>
        <taxon>Actinomycetota</taxon>
        <taxon>Actinomycetes</taxon>
        <taxon>Propionibacteriales</taxon>
        <taxon>Nocardioidaceae</taxon>
        <taxon>Nocardioides</taxon>
    </lineage>
</organism>
<evidence type="ECO:0000256" key="2">
    <source>
        <dbReference type="SAM" id="Phobius"/>
    </source>
</evidence>
<name>A0ABW1QW77_9ACTN</name>